<dbReference type="Proteomes" id="UP001501599">
    <property type="component" value="Unassembled WGS sequence"/>
</dbReference>
<organism evidence="1 2">
    <name type="scientific">Agrococcus versicolor</name>
    <dbReference type="NCBI Taxonomy" id="501482"/>
    <lineage>
        <taxon>Bacteria</taxon>
        <taxon>Bacillati</taxon>
        <taxon>Actinomycetota</taxon>
        <taxon>Actinomycetes</taxon>
        <taxon>Micrococcales</taxon>
        <taxon>Microbacteriaceae</taxon>
        <taxon>Agrococcus</taxon>
    </lineage>
</organism>
<evidence type="ECO:0000313" key="2">
    <source>
        <dbReference type="Proteomes" id="UP001501599"/>
    </source>
</evidence>
<keyword evidence="2" id="KW-1185">Reference proteome</keyword>
<sequence>MRFLWATRGKEWGFRFLRDAGLQDPLSSYDSVFSGYQDSTDLCLRVSGATVLRFLDPLGRRDSAGREIPHEFVIFDPIDAPIETLDEGIARVWPMVADEYAAIWDRPRPMRSSTDS</sequence>
<name>A0ABN3AWG3_9MICO</name>
<protein>
    <recommendedName>
        <fullName evidence="3">Protein-tyrosine-phosphatase</fullName>
    </recommendedName>
</protein>
<comment type="caution">
    <text evidence="1">The sequence shown here is derived from an EMBL/GenBank/DDBJ whole genome shotgun (WGS) entry which is preliminary data.</text>
</comment>
<gene>
    <name evidence="1" type="ORF">GCM10009846_26480</name>
</gene>
<evidence type="ECO:0000313" key="1">
    <source>
        <dbReference type="EMBL" id="GAA2175675.1"/>
    </source>
</evidence>
<proteinExistence type="predicted"/>
<reference evidence="1 2" key="1">
    <citation type="journal article" date="2019" name="Int. J. Syst. Evol. Microbiol.">
        <title>The Global Catalogue of Microorganisms (GCM) 10K type strain sequencing project: providing services to taxonomists for standard genome sequencing and annotation.</title>
        <authorList>
            <consortium name="The Broad Institute Genomics Platform"/>
            <consortium name="The Broad Institute Genome Sequencing Center for Infectious Disease"/>
            <person name="Wu L."/>
            <person name="Ma J."/>
        </authorList>
    </citation>
    <scope>NUCLEOTIDE SEQUENCE [LARGE SCALE GENOMIC DNA]</scope>
    <source>
        <strain evidence="1 2">JCM 16026</strain>
    </source>
</reference>
<evidence type="ECO:0008006" key="3">
    <source>
        <dbReference type="Google" id="ProtNLM"/>
    </source>
</evidence>
<dbReference type="EMBL" id="BAAAQT010000008">
    <property type="protein sequence ID" value="GAA2175675.1"/>
    <property type="molecule type" value="Genomic_DNA"/>
</dbReference>
<accession>A0ABN3AWG3</accession>